<dbReference type="PRINTS" id="PR00038">
    <property type="entry name" value="HTHLUXR"/>
</dbReference>
<dbReference type="AlphaFoldDB" id="A0AA51RSG8"/>
<dbReference type="Gene3D" id="1.10.10.10">
    <property type="entry name" value="Winged helix-like DNA-binding domain superfamily/Winged helix DNA-binding domain"/>
    <property type="match status" value="1"/>
</dbReference>
<dbReference type="InterPro" id="IPR016032">
    <property type="entry name" value="Sig_transdc_resp-reg_C-effctor"/>
</dbReference>
<dbReference type="CDD" id="cd06170">
    <property type="entry name" value="LuxR_C_like"/>
    <property type="match status" value="1"/>
</dbReference>
<evidence type="ECO:0000256" key="1">
    <source>
        <dbReference type="ARBA" id="ARBA00023015"/>
    </source>
</evidence>
<dbReference type="Pfam" id="PF00196">
    <property type="entry name" value="GerE"/>
    <property type="match status" value="1"/>
</dbReference>
<dbReference type="InterPro" id="IPR000792">
    <property type="entry name" value="Tscrpt_reg_LuxR_C"/>
</dbReference>
<dbReference type="SMART" id="SM00421">
    <property type="entry name" value="HTH_LUXR"/>
    <property type="match status" value="1"/>
</dbReference>
<evidence type="ECO:0000313" key="7">
    <source>
        <dbReference type="Proteomes" id="UP001239782"/>
    </source>
</evidence>
<sequence length="138" mass="15945">MRRLILKYATALLILLSILKAVEYHFFRYQEALSLYAGLIALVFLSLGAYVVWRWQRAKAHVPVQAERLNQSLRAEYSERELEVLELLSHGYSNKEIARLLSLSTNTIKTHLNNLYTKLEVSNRTQAVSEAKLLKIIN</sequence>
<dbReference type="PANTHER" id="PTHR44688">
    <property type="entry name" value="DNA-BINDING TRANSCRIPTIONAL ACTIVATOR DEVR_DOSR"/>
    <property type="match status" value="1"/>
</dbReference>
<keyword evidence="3" id="KW-0804">Transcription</keyword>
<evidence type="ECO:0000256" key="2">
    <source>
        <dbReference type="ARBA" id="ARBA00023125"/>
    </source>
</evidence>
<dbReference type="GO" id="GO:0003677">
    <property type="term" value="F:DNA binding"/>
    <property type="evidence" value="ECO:0007669"/>
    <property type="project" value="UniProtKB-KW"/>
</dbReference>
<dbReference type="EMBL" id="CP133548">
    <property type="protein sequence ID" value="WMS86776.1"/>
    <property type="molecule type" value="Genomic_DNA"/>
</dbReference>
<dbReference type="PANTHER" id="PTHR44688:SF16">
    <property type="entry name" value="DNA-BINDING TRANSCRIPTIONAL ACTIVATOR DEVR_DOSR"/>
    <property type="match status" value="1"/>
</dbReference>
<evidence type="ECO:0000256" key="4">
    <source>
        <dbReference type="SAM" id="Phobius"/>
    </source>
</evidence>
<dbReference type="Proteomes" id="UP001239782">
    <property type="component" value="Chromosome"/>
</dbReference>
<gene>
    <name evidence="6" type="ORF">Q9312_16260</name>
</gene>
<proteinExistence type="predicted"/>
<dbReference type="GO" id="GO:0006355">
    <property type="term" value="P:regulation of DNA-templated transcription"/>
    <property type="evidence" value="ECO:0007669"/>
    <property type="project" value="InterPro"/>
</dbReference>
<dbReference type="SUPFAM" id="SSF46894">
    <property type="entry name" value="C-terminal effector domain of the bipartite response regulators"/>
    <property type="match status" value="1"/>
</dbReference>
<dbReference type="PROSITE" id="PS50043">
    <property type="entry name" value="HTH_LUXR_2"/>
    <property type="match status" value="1"/>
</dbReference>
<feature type="domain" description="HTH luxR-type" evidence="5">
    <location>
        <begin position="70"/>
        <end position="135"/>
    </location>
</feature>
<feature type="transmembrane region" description="Helical" evidence="4">
    <location>
        <begin position="31"/>
        <end position="53"/>
    </location>
</feature>
<protein>
    <submittedName>
        <fullName evidence="6">LuxR C-terminal-related transcriptional regulator</fullName>
    </submittedName>
</protein>
<keyword evidence="4" id="KW-0472">Membrane</keyword>
<evidence type="ECO:0000256" key="3">
    <source>
        <dbReference type="ARBA" id="ARBA00023163"/>
    </source>
</evidence>
<keyword evidence="1" id="KW-0805">Transcription regulation</keyword>
<evidence type="ECO:0000313" key="6">
    <source>
        <dbReference type="EMBL" id="WMS86776.1"/>
    </source>
</evidence>
<reference evidence="6 7" key="1">
    <citation type="submission" date="2023-08" db="EMBL/GenBank/DDBJ databases">
        <title>Pleionea litopenaei sp. nov., isolated from stomach of juvenile Litopenaeus vannamei.</title>
        <authorList>
            <person name="Rho A.M."/>
            <person name="Hwang C.Y."/>
        </authorList>
    </citation>
    <scope>NUCLEOTIDE SEQUENCE [LARGE SCALE GENOMIC DNA]</scope>
    <source>
        <strain evidence="6 7">HL-JVS1</strain>
    </source>
</reference>
<evidence type="ECO:0000259" key="5">
    <source>
        <dbReference type="PROSITE" id="PS50043"/>
    </source>
</evidence>
<keyword evidence="4" id="KW-1133">Transmembrane helix</keyword>
<dbReference type="RefSeq" id="WP_309201921.1">
    <property type="nucleotide sequence ID" value="NZ_CP133548.1"/>
</dbReference>
<accession>A0AA51RSG8</accession>
<dbReference type="PROSITE" id="PS00622">
    <property type="entry name" value="HTH_LUXR_1"/>
    <property type="match status" value="1"/>
</dbReference>
<keyword evidence="7" id="KW-1185">Reference proteome</keyword>
<name>A0AA51RSG8_9GAMM</name>
<keyword evidence="4" id="KW-0812">Transmembrane</keyword>
<organism evidence="6 7">
    <name type="scientific">Pleionea litopenaei</name>
    <dbReference type="NCBI Taxonomy" id="3070815"/>
    <lineage>
        <taxon>Bacteria</taxon>
        <taxon>Pseudomonadati</taxon>
        <taxon>Pseudomonadota</taxon>
        <taxon>Gammaproteobacteria</taxon>
        <taxon>Oceanospirillales</taxon>
        <taxon>Pleioneaceae</taxon>
        <taxon>Pleionea</taxon>
    </lineage>
</organism>
<dbReference type="KEGG" id="plei:Q9312_16260"/>
<dbReference type="InterPro" id="IPR036388">
    <property type="entry name" value="WH-like_DNA-bd_sf"/>
</dbReference>
<keyword evidence="2" id="KW-0238">DNA-binding</keyword>